<comment type="caution">
    <text evidence="1">The sequence shown here is derived from an EMBL/GenBank/DDBJ whole genome shotgun (WGS) entry which is preliminary data.</text>
</comment>
<protein>
    <recommendedName>
        <fullName evidence="3">Zf-HC2 domain-containing protein</fullName>
    </recommendedName>
</protein>
<gene>
    <name evidence="1" type="ORF">GHK86_19925</name>
</gene>
<feature type="non-terminal residue" evidence="1">
    <location>
        <position position="93"/>
    </location>
</feature>
<evidence type="ECO:0000313" key="1">
    <source>
        <dbReference type="EMBL" id="MST34984.1"/>
    </source>
</evidence>
<dbReference type="EMBL" id="WJHE01001341">
    <property type="protein sequence ID" value="MST34984.1"/>
    <property type="molecule type" value="Genomic_DNA"/>
</dbReference>
<name>A0ABW9QZ79_9ACTN</name>
<proteinExistence type="predicted"/>
<evidence type="ECO:0008006" key="3">
    <source>
        <dbReference type="Google" id="ProtNLM"/>
    </source>
</evidence>
<dbReference type="Proteomes" id="UP000437736">
    <property type="component" value="Unassembled WGS sequence"/>
</dbReference>
<evidence type="ECO:0000313" key="2">
    <source>
        <dbReference type="Proteomes" id="UP000437736"/>
    </source>
</evidence>
<reference evidence="1 2" key="1">
    <citation type="submission" date="2019-11" db="EMBL/GenBank/DDBJ databases">
        <title>Acidiferrimicrobium australis gen. nov., sp. nov., an acidophilic and obligately heterotrophic, member of the Actinobacteria that catalyses dissimilatory oxido- reduction of iron isolated from metal-rich acidic water in Chile.</title>
        <authorList>
            <person name="Gonzalez D."/>
            <person name="Huber K."/>
            <person name="Hedrich S."/>
            <person name="Rojas-Villalobos C."/>
            <person name="Quatrini R."/>
            <person name="Dinamarca M.A."/>
            <person name="Schwarz A."/>
            <person name="Canales C."/>
            <person name="Nancucheo I."/>
        </authorList>
    </citation>
    <scope>NUCLEOTIDE SEQUENCE [LARGE SCALE GENOMIC DNA]</scope>
    <source>
        <strain evidence="1 2">USS-CCA1</strain>
    </source>
</reference>
<accession>A0ABW9QZ79</accession>
<sequence>MGECDAVGGLLPAWVAGEADLDERARAHVAQCLRCQADVARYRRMLRTLHALRSEPGPAAPPAMADILTDMDGRGRRRWTPGPWAAVALAGVA</sequence>
<organism evidence="1 2">
    <name type="scientific">Acidiferrimicrobium australe</name>
    <dbReference type="NCBI Taxonomy" id="2664430"/>
    <lineage>
        <taxon>Bacteria</taxon>
        <taxon>Bacillati</taxon>
        <taxon>Actinomycetota</taxon>
        <taxon>Acidimicrobiia</taxon>
        <taxon>Acidimicrobiales</taxon>
        <taxon>Acidimicrobiaceae</taxon>
        <taxon>Acidiferrimicrobium</taxon>
    </lineage>
</organism>
<keyword evidence="2" id="KW-1185">Reference proteome</keyword>